<dbReference type="GO" id="GO:0003676">
    <property type="term" value="F:nucleic acid binding"/>
    <property type="evidence" value="ECO:0007669"/>
    <property type="project" value="InterPro"/>
</dbReference>
<name>A0A1Q3G248_CULTA</name>
<accession>A0A1Q3G248</accession>
<evidence type="ECO:0008006" key="2">
    <source>
        <dbReference type="Google" id="ProtNLM"/>
    </source>
</evidence>
<sequence length="395" mass="46355">MLCGSAPEINCIEPDFTAAGAKEWDRRLTPRERAEALFVPAKNVVREPSPGIQNAADPKWPVASYWPVYLSNFMVNEWDEQFWYDQVSDFFAHHGLQTRMIYFHTLDAEFLQIQKHCSLIDALVYFRSEQEAKRAIATCHRSLYYGHKLNVMSGRTPEYFCNERSVRLVRNDLEAMQKPETSIENVLTPFGRVEFATRQSEDSIVMEFTNTDCMVQALSSQNSWKPIQLRGQVQKQRFVEADVKSGISWLIESQEGYLQQRPRPEVSQYFEDGIQPIVETRWKPPQTPKHSRERKDRDEHLKQLWKQKKKEVRFQKLSKWQKNKLYQNLCKEVGYGMKPGKKVRKVQQNVLKSVNFFLRTRDKPTLTQEAMVERVRVRNALLNVLHVANVVKRAQ</sequence>
<dbReference type="SUPFAM" id="SSF54928">
    <property type="entry name" value="RNA-binding domain, RBD"/>
    <property type="match status" value="2"/>
</dbReference>
<reference evidence="1" key="1">
    <citation type="submission" date="2017-01" db="EMBL/GenBank/DDBJ databases">
        <title>A deep insight into the sialotranscriptome of adult male and female Cluex tarsalis mosquitoes.</title>
        <authorList>
            <person name="Ribeiro J.M."/>
            <person name="Moreira F."/>
            <person name="Bernard K.A."/>
            <person name="Calvo E."/>
        </authorList>
    </citation>
    <scope>NUCLEOTIDE SEQUENCE</scope>
    <source>
        <strain evidence="1">Kern County</strain>
        <tissue evidence="1">Salivary glands</tissue>
    </source>
</reference>
<dbReference type="InterPro" id="IPR035979">
    <property type="entry name" value="RBD_domain_sf"/>
</dbReference>
<protein>
    <recommendedName>
        <fullName evidence="2">RRM domain-containing protein</fullName>
    </recommendedName>
</protein>
<dbReference type="AlphaFoldDB" id="A0A1Q3G248"/>
<evidence type="ECO:0000313" key="1">
    <source>
        <dbReference type="EMBL" id="JAV33836.1"/>
    </source>
</evidence>
<proteinExistence type="predicted"/>
<dbReference type="CDD" id="cd00590">
    <property type="entry name" value="RRM_SF"/>
    <property type="match status" value="1"/>
</dbReference>
<dbReference type="EMBL" id="GFDL01001209">
    <property type="protein sequence ID" value="JAV33836.1"/>
    <property type="molecule type" value="Transcribed_RNA"/>
</dbReference>
<organism evidence="1">
    <name type="scientific">Culex tarsalis</name>
    <name type="common">Encephalitis mosquito</name>
    <dbReference type="NCBI Taxonomy" id="7177"/>
    <lineage>
        <taxon>Eukaryota</taxon>
        <taxon>Metazoa</taxon>
        <taxon>Ecdysozoa</taxon>
        <taxon>Arthropoda</taxon>
        <taxon>Hexapoda</taxon>
        <taxon>Insecta</taxon>
        <taxon>Pterygota</taxon>
        <taxon>Neoptera</taxon>
        <taxon>Endopterygota</taxon>
        <taxon>Diptera</taxon>
        <taxon>Nematocera</taxon>
        <taxon>Culicoidea</taxon>
        <taxon>Culicidae</taxon>
        <taxon>Culicinae</taxon>
        <taxon>Culicini</taxon>
        <taxon>Culex</taxon>
        <taxon>Culex</taxon>
    </lineage>
</organism>